<protein>
    <submittedName>
        <fullName evidence="6">G protein-coupled receptor</fullName>
    </submittedName>
</protein>
<dbReference type="OrthoDB" id="5859769at2759"/>
<dbReference type="PANTHER" id="PTHR22945:SF40">
    <property type="entry name" value="SERPENTINE RECEPTOR, CLASS D (DELTA)-RELATED"/>
    <property type="match status" value="1"/>
</dbReference>
<name>A0A2A6CQB8_PRIPA</name>
<proteinExistence type="inferred from homology"/>
<comment type="subcellular location">
    <subcellularLocation>
        <location evidence="1">Membrane</location>
        <topology evidence="1">Multi-pass membrane protein</topology>
    </subcellularLocation>
</comment>
<sequence>MSAPLLLAVVHYNMCILGTVFNAVTLAVIAMQTPKTLTCYAVTLFSQTLLLMLTCIASGVHFARIIPNGISTFVVSSGPVHLFRQVTMLLPLSVEMGFYFECFLLHGHSHYCTMLAECFVYRYYVFVRPPPSFRAIWLLVLLVYLPTAVIFSWAASSASLLDEATARAILAPRGSSYVFDDDVLVVGISSVLEPCNLTGIFWVSGLWIPCYAVIILNGSLMYRTLLTNTRSYRMSERTRAMQRDIAMGLVVQACLPVMYGVSALMFAIGQINERSVVEVEYLTHMAGEVCLMLTPLTTLYFVQPYRQTIVQLVYKKKVLPQSYYTSINELK</sequence>
<keyword evidence="4" id="KW-1133">Transmembrane helix</keyword>
<reference evidence="7" key="1">
    <citation type="journal article" date="2008" name="Nat. Genet.">
        <title>The Pristionchus pacificus genome provides a unique perspective on nematode lifestyle and parasitism.</title>
        <authorList>
            <person name="Dieterich C."/>
            <person name="Clifton S.W."/>
            <person name="Schuster L.N."/>
            <person name="Chinwalla A."/>
            <person name="Delehaunty K."/>
            <person name="Dinkelacker I."/>
            <person name="Fulton L."/>
            <person name="Fulton R."/>
            <person name="Godfrey J."/>
            <person name="Minx P."/>
            <person name="Mitreva M."/>
            <person name="Roeseler W."/>
            <person name="Tian H."/>
            <person name="Witte H."/>
            <person name="Yang S.P."/>
            <person name="Wilson R.K."/>
            <person name="Sommer R.J."/>
        </authorList>
    </citation>
    <scope>NUCLEOTIDE SEQUENCE [LARGE SCALE GENOMIC DNA]</scope>
    <source>
        <strain evidence="7">PS312</strain>
    </source>
</reference>
<dbReference type="GO" id="GO:0016020">
    <property type="term" value="C:membrane"/>
    <property type="evidence" value="ECO:0007669"/>
    <property type="project" value="UniProtKB-SubCell"/>
</dbReference>
<dbReference type="EnsemblMetazoa" id="PPA41793.1">
    <property type="protein sequence ID" value="PPA41793.1"/>
    <property type="gene ID" value="WBGene00280162"/>
</dbReference>
<evidence type="ECO:0000256" key="3">
    <source>
        <dbReference type="ARBA" id="ARBA00022692"/>
    </source>
</evidence>
<reference evidence="6" key="2">
    <citation type="submission" date="2022-06" db="UniProtKB">
        <authorList>
            <consortium name="EnsemblMetazoa"/>
        </authorList>
    </citation>
    <scope>IDENTIFICATION</scope>
    <source>
        <strain evidence="6">PS312</strain>
    </source>
</reference>
<dbReference type="PANTHER" id="PTHR22945">
    <property type="entry name" value="SERPENTINE RECEPTOR, CLASS D DELTA"/>
    <property type="match status" value="1"/>
</dbReference>
<comment type="similarity">
    <text evidence="2">Belongs to the nematode receptor-like protein srd family.</text>
</comment>
<evidence type="ECO:0000313" key="6">
    <source>
        <dbReference type="EnsemblMetazoa" id="PPA41793.1"/>
    </source>
</evidence>
<accession>A0A2A6CQB8</accession>
<dbReference type="AlphaFoldDB" id="A0A2A6CQB8"/>
<organism evidence="6 7">
    <name type="scientific">Pristionchus pacificus</name>
    <name type="common">Parasitic nematode worm</name>
    <dbReference type="NCBI Taxonomy" id="54126"/>
    <lineage>
        <taxon>Eukaryota</taxon>
        <taxon>Metazoa</taxon>
        <taxon>Ecdysozoa</taxon>
        <taxon>Nematoda</taxon>
        <taxon>Chromadorea</taxon>
        <taxon>Rhabditida</taxon>
        <taxon>Rhabditina</taxon>
        <taxon>Diplogasteromorpha</taxon>
        <taxon>Diplogasteroidea</taxon>
        <taxon>Neodiplogasteridae</taxon>
        <taxon>Pristionchus</taxon>
    </lineage>
</organism>
<dbReference type="InterPro" id="IPR019421">
    <property type="entry name" value="7TM_GPCR_serpentine_rcpt_Srd"/>
</dbReference>
<keyword evidence="7" id="KW-1185">Reference proteome</keyword>
<dbReference type="Proteomes" id="UP000005239">
    <property type="component" value="Unassembled WGS sequence"/>
</dbReference>
<gene>
    <name evidence="6" type="primary">WBGene00280162</name>
</gene>
<dbReference type="InterPro" id="IPR050920">
    <property type="entry name" value="Nematode_rcpt-like_delta"/>
</dbReference>
<evidence type="ECO:0000256" key="2">
    <source>
        <dbReference type="ARBA" id="ARBA00009166"/>
    </source>
</evidence>
<evidence type="ECO:0000313" key="7">
    <source>
        <dbReference type="Proteomes" id="UP000005239"/>
    </source>
</evidence>
<evidence type="ECO:0000256" key="5">
    <source>
        <dbReference type="ARBA" id="ARBA00023136"/>
    </source>
</evidence>
<keyword evidence="5" id="KW-0472">Membrane</keyword>
<evidence type="ECO:0000256" key="4">
    <source>
        <dbReference type="ARBA" id="ARBA00022989"/>
    </source>
</evidence>
<keyword evidence="3" id="KW-0812">Transmembrane</keyword>
<evidence type="ECO:0000256" key="1">
    <source>
        <dbReference type="ARBA" id="ARBA00004141"/>
    </source>
</evidence>
<dbReference type="Pfam" id="PF10317">
    <property type="entry name" value="7TM_GPCR_Srd"/>
    <property type="match status" value="1"/>
</dbReference>
<accession>A0A8R1UVP3</accession>